<evidence type="ECO:0000313" key="9">
    <source>
        <dbReference type="Proteomes" id="UP001626550"/>
    </source>
</evidence>
<dbReference type="PROSITE" id="PS50302">
    <property type="entry name" value="PUM"/>
    <property type="match status" value="7"/>
</dbReference>
<dbReference type="InterPro" id="IPR033133">
    <property type="entry name" value="PUM-HD"/>
</dbReference>
<gene>
    <name evidence="8" type="primary">PUM2_2</name>
    <name evidence="8" type="ORF">Ciccas_007249</name>
</gene>
<feature type="repeat" description="Pumilio" evidence="5">
    <location>
        <begin position="25"/>
        <end position="60"/>
    </location>
</feature>
<feature type="region of interest" description="Disordered" evidence="6">
    <location>
        <begin position="448"/>
        <end position="522"/>
    </location>
</feature>
<dbReference type="InterPro" id="IPR016024">
    <property type="entry name" value="ARM-type_fold"/>
</dbReference>
<dbReference type="GO" id="GO:0003723">
    <property type="term" value="F:RNA binding"/>
    <property type="evidence" value="ECO:0007669"/>
    <property type="project" value="UniProtKB-KW"/>
</dbReference>
<organism evidence="8 9">
    <name type="scientific">Cichlidogyrus casuarinus</name>
    <dbReference type="NCBI Taxonomy" id="1844966"/>
    <lineage>
        <taxon>Eukaryota</taxon>
        <taxon>Metazoa</taxon>
        <taxon>Spiralia</taxon>
        <taxon>Lophotrochozoa</taxon>
        <taxon>Platyhelminthes</taxon>
        <taxon>Monogenea</taxon>
        <taxon>Monopisthocotylea</taxon>
        <taxon>Dactylogyridea</taxon>
        <taxon>Ancyrocephalidae</taxon>
        <taxon>Cichlidogyrus</taxon>
    </lineage>
</organism>
<dbReference type="GO" id="GO:0010608">
    <property type="term" value="P:post-transcriptional regulation of gene expression"/>
    <property type="evidence" value="ECO:0007669"/>
    <property type="project" value="UniProtKB-ARBA"/>
</dbReference>
<sequence length="522" mass="58392">MPHSERSHLLEGFRSSRLPDLTLAELANHIVEFAQDQYGSRFIQQKLEYASPVDKTAVFKEILPSAYSLMMDVFGNYVIQKFFELGTPEQKQILGKCIQGRVLELSLQMYGCRVIQKAVESVPPDMQIEIVNELKGCVLKCVKDQNGNHVVQKCVESVPAQHLQFIVDAFKDQHCKPEQTAPILAEVHQNVETLVKDQYGNYVIQHVLEHGRTEDRSRIIDHLKNRVLELSVHKFASNVVEKAVANATRSERQSLINEVLESPGDDHDEDESPEEEADDAEKESTLVLMMKDQFANYVVQKMLDVAEQNVRKELMNRIRPHLSLLKKFTYGKHIIAKMDKYYMKTNQSHLVTNVVSNGGGGHQLQHPSPPLAGGYGVFHNNFAPPAYQLGSCSSPLVMPPASSYHLMMRGAAPPMHQPSPYAQFPPVYPQPPQQRMPPHVMYGGGGGGGGGMRRGGRKMQQQPRGGTSMRRSIPVEKRMDKGEERMENGTNGDESVNGVEETCATTEGLSNTTTTTEVHEEP</sequence>
<keyword evidence="2" id="KW-0963">Cytoplasm</keyword>
<dbReference type="SMART" id="SM00025">
    <property type="entry name" value="Pumilio"/>
    <property type="match status" value="7"/>
</dbReference>
<evidence type="ECO:0000256" key="5">
    <source>
        <dbReference type="PROSITE-ProRule" id="PRU00317"/>
    </source>
</evidence>
<feature type="compositionally biased region" description="Acidic residues" evidence="6">
    <location>
        <begin position="266"/>
        <end position="281"/>
    </location>
</feature>
<dbReference type="InterPro" id="IPR011989">
    <property type="entry name" value="ARM-like"/>
</dbReference>
<proteinExistence type="predicted"/>
<comment type="subcellular location">
    <subcellularLocation>
        <location evidence="1">Cytoplasm</location>
    </subcellularLocation>
</comment>
<evidence type="ECO:0000256" key="6">
    <source>
        <dbReference type="SAM" id="MobiDB-lite"/>
    </source>
</evidence>
<keyword evidence="4" id="KW-0694">RNA-binding</keyword>
<dbReference type="EMBL" id="JBJKFK010001084">
    <property type="protein sequence ID" value="KAL3314144.1"/>
    <property type="molecule type" value="Genomic_DNA"/>
</dbReference>
<dbReference type="SUPFAM" id="SSF48371">
    <property type="entry name" value="ARM repeat"/>
    <property type="match status" value="1"/>
</dbReference>
<evidence type="ECO:0000256" key="2">
    <source>
        <dbReference type="ARBA" id="ARBA00022490"/>
    </source>
</evidence>
<evidence type="ECO:0000313" key="8">
    <source>
        <dbReference type="EMBL" id="KAL3314144.1"/>
    </source>
</evidence>
<evidence type="ECO:0000256" key="4">
    <source>
        <dbReference type="ARBA" id="ARBA00022884"/>
    </source>
</evidence>
<dbReference type="Gene3D" id="1.25.10.10">
    <property type="entry name" value="Leucine-rich Repeat Variant"/>
    <property type="match status" value="2"/>
</dbReference>
<comment type="caution">
    <text evidence="8">The sequence shown here is derived from an EMBL/GenBank/DDBJ whole genome shotgun (WGS) entry which is preliminary data.</text>
</comment>
<dbReference type="AlphaFoldDB" id="A0ABD2Q3F0"/>
<name>A0ABD2Q3F0_9PLAT</name>
<feature type="domain" description="PUM-HD" evidence="7">
    <location>
        <begin position="5"/>
        <end position="342"/>
    </location>
</feature>
<protein>
    <submittedName>
        <fullName evidence="8">Pumilio 2</fullName>
    </submittedName>
</protein>
<dbReference type="Proteomes" id="UP001626550">
    <property type="component" value="Unassembled WGS sequence"/>
</dbReference>
<feature type="repeat" description="Pumilio" evidence="5">
    <location>
        <begin position="133"/>
        <end position="168"/>
    </location>
</feature>
<evidence type="ECO:0000256" key="1">
    <source>
        <dbReference type="ARBA" id="ARBA00004496"/>
    </source>
</evidence>
<dbReference type="PANTHER" id="PTHR12537">
    <property type="entry name" value="RNA BINDING PROTEIN PUMILIO-RELATED"/>
    <property type="match status" value="1"/>
</dbReference>
<feature type="repeat" description="Pumilio" evidence="5">
    <location>
        <begin position="281"/>
        <end position="316"/>
    </location>
</feature>
<feature type="region of interest" description="Disordered" evidence="6">
    <location>
        <begin position="257"/>
        <end position="282"/>
    </location>
</feature>
<keyword evidence="3" id="KW-0677">Repeat</keyword>
<evidence type="ECO:0000259" key="7">
    <source>
        <dbReference type="PROSITE" id="PS50303"/>
    </source>
</evidence>
<accession>A0ABD2Q3F0</accession>
<dbReference type="GO" id="GO:0005737">
    <property type="term" value="C:cytoplasm"/>
    <property type="evidence" value="ECO:0007669"/>
    <property type="project" value="UniProtKB-SubCell"/>
</dbReference>
<feature type="repeat" description="Pumilio" evidence="5">
    <location>
        <begin position="222"/>
        <end position="257"/>
    </location>
</feature>
<feature type="repeat" description="Pumilio" evidence="5">
    <location>
        <begin position="61"/>
        <end position="96"/>
    </location>
</feature>
<dbReference type="FunFam" id="1.25.10.10:FF:000004">
    <property type="entry name" value="Pumilio homolog 1 isoform 2"/>
    <property type="match status" value="1"/>
</dbReference>
<keyword evidence="9" id="KW-1185">Reference proteome</keyword>
<reference evidence="8 9" key="1">
    <citation type="submission" date="2024-11" db="EMBL/GenBank/DDBJ databases">
        <title>Adaptive evolution of stress response genes in parasites aligns with host niche diversity.</title>
        <authorList>
            <person name="Hahn C."/>
            <person name="Resl P."/>
        </authorList>
    </citation>
    <scope>NUCLEOTIDE SEQUENCE [LARGE SCALE GENOMIC DNA]</scope>
    <source>
        <strain evidence="8">EGGRZ-B1_66</strain>
        <tissue evidence="8">Body</tissue>
    </source>
</reference>
<feature type="repeat" description="Pumilio" evidence="5">
    <location>
        <begin position="97"/>
        <end position="132"/>
    </location>
</feature>
<dbReference type="InterPro" id="IPR033712">
    <property type="entry name" value="Pumilio_RNA-bd"/>
</dbReference>
<dbReference type="InterPro" id="IPR001313">
    <property type="entry name" value="Pumilio_RNA-bd_rpt"/>
</dbReference>
<feature type="compositionally biased region" description="Low complexity" evidence="6">
    <location>
        <begin position="505"/>
        <end position="516"/>
    </location>
</feature>
<dbReference type="Pfam" id="PF00806">
    <property type="entry name" value="PUF"/>
    <property type="match status" value="8"/>
</dbReference>
<feature type="repeat" description="Pumilio" evidence="5">
    <location>
        <begin position="186"/>
        <end position="221"/>
    </location>
</feature>
<dbReference type="CDD" id="cd07920">
    <property type="entry name" value="Pumilio"/>
    <property type="match status" value="1"/>
</dbReference>
<dbReference type="PROSITE" id="PS50303">
    <property type="entry name" value="PUM_HD"/>
    <property type="match status" value="1"/>
</dbReference>
<evidence type="ECO:0000256" key="3">
    <source>
        <dbReference type="ARBA" id="ARBA00022737"/>
    </source>
</evidence>
<feature type="compositionally biased region" description="Basic and acidic residues" evidence="6">
    <location>
        <begin position="473"/>
        <end position="487"/>
    </location>
</feature>
<dbReference type="PANTHER" id="PTHR12537:SF12">
    <property type="entry name" value="MATERNAL PROTEIN PUMILIO"/>
    <property type="match status" value="1"/>
</dbReference>